<organism evidence="1 2">
    <name type="scientific">Diceros bicornis minor</name>
    <name type="common">South-central black rhinoceros</name>
    <dbReference type="NCBI Taxonomy" id="77932"/>
    <lineage>
        <taxon>Eukaryota</taxon>
        <taxon>Metazoa</taxon>
        <taxon>Chordata</taxon>
        <taxon>Craniata</taxon>
        <taxon>Vertebrata</taxon>
        <taxon>Euteleostomi</taxon>
        <taxon>Mammalia</taxon>
        <taxon>Eutheria</taxon>
        <taxon>Laurasiatheria</taxon>
        <taxon>Perissodactyla</taxon>
        <taxon>Rhinocerotidae</taxon>
        <taxon>Diceros</taxon>
    </lineage>
</organism>
<sequence>MDPLCLLTAPPRSALTPFFGLHIGSPSEVQVTQPL</sequence>
<protein>
    <submittedName>
        <fullName evidence="1">Uncharacterized protein</fullName>
    </submittedName>
</protein>
<accession>A0A7J7EN30</accession>
<dbReference type="Proteomes" id="UP000551758">
    <property type="component" value="Unassembled WGS sequence"/>
</dbReference>
<evidence type="ECO:0000313" key="2">
    <source>
        <dbReference type="Proteomes" id="UP000551758"/>
    </source>
</evidence>
<gene>
    <name evidence="1" type="ORF">HPG69_014036</name>
</gene>
<evidence type="ECO:0000313" key="1">
    <source>
        <dbReference type="EMBL" id="KAF5917107.1"/>
    </source>
</evidence>
<reference evidence="1 2" key="1">
    <citation type="journal article" date="2020" name="Mol. Biol. Evol.">
        <title>Interspecific Gene Flow and the Evolution of Specialization in Black and White Rhinoceros.</title>
        <authorList>
            <person name="Moodley Y."/>
            <person name="Westbury M.V."/>
            <person name="Russo I.M."/>
            <person name="Gopalakrishnan S."/>
            <person name="Rakotoarivelo A."/>
            <person name="Olsen R.A."/>
            <person name="Prost S."/>
            <person name="Tunstall T."/>
            <person name="Ryder O.A."/>
            <person name="Dalen L."/>
            <person name="Bruford M.W."/>
        </authorList>
    </citation>
    <scope>NUCLEOTIDE SEQUENCE [LARGE SCALE GENOMIC DNA]</scope>
    <source>
        <strain evidence="1">SBR-YM</strain>
        <tissue evidence="1">Skin</tissue>
    </source>
</reference>
<comment type="caution">
    <text evidence="1">The sequence shown here is derived from an EMBL/GenBank/DDBJ whole genome shotgun (WGS) entry which is preliminary data.</text>
</comment>
<proteinExistence type="predicted"/>
<dbReference type="EMBL" id="JACDTQ010002604">
    <property type="protein sequence ID" value="KAF5917107.1"/>
    <property type="molecule type" value="Genomic_DNA"/>
</dbReference>
<keyword evidence="2" id="KW-1185">Reference proteome</keyword>
<dbReference type="AlphaFoldDB" id="A0A7J7EN30"/>
<name>A0A7J7EN30_DICBM</name>